<evidence type="ECO:0000313" key="2">
    <source>
        <dbReference type="Proteomes" id="UP000604046"/>
    </source>
</evidence>
<evidence type="ECO:0000313" key="1">
    <source>
        <dbReference type="EMBL" id="CAE7244816.1"/>
    </source>
</evidence>
<organism evidence="1 2">
    <name type="scientific">Symbiodinium natans</name>
    <dbReference type="NCBI Taxonomy" id="878477"/>
    <lineage>
        <taxon>Eukaryota</taxon>
        <taxon>Sar</taxon>
        <taxon>Alveolata</taxon>
        <taxon>Dinophyceae</taxon>
        <taxon>Suessiales</taxon>
        <taxon>Symbiodiniaceae</taxon>
        <taxon>Symbiodinium</taxon>
    </lineage>
</organism>
<name>A0A812LDK6_9DINO</name>
<protein>
    <submittedName>
        <fullName evidence="1">ANKRD50 protein</fullName>
    </submittedName>
</protein>
<keyword evidence="2" id="KW-1185">Reference proteome</keyword>
<dbReference type="SUPFAM" id="SSF52980">
    <property type="entry name" value="Restriction endonuclease-like"/>
    <property type="match status" value="1"/>
</dbReference>
<dbReference type="AlphaFoldDB" id="A0A812LDK6"/>
<dbReference type="Gene3D" id="3.90.320.10">
    <property type="match status" value="1"/>
</dbReference>
<sequence length="378" mass="43436">MPPIEDCGPSPATKLRKLDTTQQNPVNLKLLGVDIVLPKQIASHEHLSSFPERPRELPATIPDHFVKDTLAELNTHPRDRNISFQADDHVYFWKGKRVSKSVTQLVHKFTAPFCEEQVISSMRESCNWPRPGYLKTTLSESQKNKLQKIPGGKELLAELQRPERDELKVCRLAFKLRANHASNPDKDADIACALTELGLSREEIIHKWEKARQDGAKEGTWMHAQFQWLLNGGSVPAKTTEVFLLSQFLRLQANTKAFRTEWQVYADSEDLAGSIDYVAKRPDGSVIIVDWKRTSPHRLQRQTCNKFMRTPLSHVPDCTLWHYRLQLNVYKFILEQYYGEAVSDMYIVGTNPEYRDQPFIDNVPTMDVETKTLLANVR</sequence>
<accession>A0A812LDK6</accession>
<proteinExistence type="predicted"/>
<reference evidence="1" key="1">
    <citation type="submission" date="2021-02" db="EMBL/GenBank/DDBJ databases">
        <authorList>
            <person name="Dougan E. K."/>
            <person name="Rhodes N."/>
            <person name="Thang M."/>
            <person name="Chan C."/>
        </authorList>
    </citation>
    <scope>NUCLEOTIDE SEQUENCE</scope>
</reference>
<dbReference type="InterPro" id="IPR011335">
    <property type="entry name" value="Restrct_endonuc-II-like"/>
</dbReference>
<comment type="caution">
    <text evidence="1">The sequence shown here is derived from an EMBL/GenBank/DDBJ whole genome shotgun (WGS) entry which is preliminary data.</text>
</comment>
<dbReference type="InterPro" id="IPR011604">
    <property type="entry name" value="PDDEXK-like_dom_sf"/>
</dbReference>
<dbReference type="Proteomes" id="UP000604046">
    <property type="component" value="Unassembled WGS sequence"/>
</dbReference>
<dbReference type="EMBL" id="CAJNDS010001034">
    <property type="protein sequence ID" value="CAE7244816.1"/>
    <property type="molecule type" value="Genomic_DNA"/>
</dbReference>
<gene>
    <name evidence="1" type="primary">ANKRD50</name>
    <name evidence="1" type="ORF">SNAT2548_LOCUS11488</name>
</gene>
<dbReference type="OrthoDB" id="448923at2759"/>
<dbReference type="GO" id="GO:0006281">
    <property type="term" value="P:DNA repair"/>
    <property type="evidence" value="ECO:0007669"/>
    <property type="project" value="UniProtKB-ARBA"/>
</dbReference>